<dbReference type="Proteomes" id="UP000663852">
    <property type="component" value="Unassembled WGS sequence"/>
</dbReference>
<dbReference type="GO" id="GO:0061630">
    <property type="term" value="F:ubiquitin protein ligase activity"/>
    <property type="evidence" value="ECO:0007669"/>
    <property type="project" value="TreeGrafter"/>
</dbReference>
<dbReference type="InterPro" id="IPR001258">
    <property type="entry name" value="NHL_repeat"/>
</dbReference>
<accession>A0A814BZT5</accession>
<dbReference type="Gene3D" id="2.120.10.30">
    <property type="entry name" value="TolB, C-terminal domain"/>
    <property type="match status" value="2"/>
</dbReference>
<evidence type="ECO:0000256" key="1">
    <source>
        <dbReference type="ARBA" id="ARBA00022737"/>
    </source>
</evidence>
<sequence length="479" mass="53937">MDRALCVKCGKQKATFKCGGCLGDFCYNHLTDHKMELGKQLDDVEGHRNVFRQLLIEQQSNPRQHSVLTDIDRWESDAIGKIQATAEQTRQIVLKSVRERMEQLEFRLNSLTDQLRQSREENDFFEADIYRWNEELTRLTQELTKSSHIKLHEDTTALIMKITIDTGSTSLFMPKTDPTAKWIQHGITVAGGNRDGSGPNQLSNPWGLCIGANQAVYIAEYSNNRVVEWKLNENVGRVVAGGNGRGNQMNQLYAPADVIIDELNDYLIIADHGNERVVRWPRSNSTTGEVIVSNVDCWGLAMDNNGYLYVADYNKCEVRKWRIGDPKGVLVAGGNGKGNRLDQLSGRFYIYVDEEQSVYVSDEDNHRVVKWTQGAKQGIVVAGGHKEGASLSQLSRPKGVIVDKLGTIYVVDQNNHRIMRWLKNAKQGSILVGKNGRGDQANQLFNPLGLHFDQQGNLYVVDNGNCRVQRFNIDLSTNL</sequence>
<comment type="caution">
    <text evidence="4">The sequence shown here is derived from an EMBL/GenBank/DDBJ whole genome shotgun (WGS) entry which is preliminary data.</text>
</comment>
<dbReference type="CDD" id="cd05819">
    <property type="entry name" value="NHL"/>
    <property type="match status" value="1"/>
</dbReference>
<feature type="coiled-coil region" evidence="3">
    <location>
        <begin position="94"/>
        <end position="128"/>
    </location>
</feature>
<dbReference type="GO" id="GO:0043161">
    <property type="term" value="P:proteasome-mediated ubiquitin-dependent protein catabolic process"/>
    <property type="evidence" value="ECO:0007669"/>
    <property type="project" value="TreeGrafter"/>
</dbReference>
<keyword evidence="6" id="KW-1185">Reference proteome</keyword>
<name>A0A814BZT5_ADIRI</name>
<keyword evidence="1" id="KW-0677">Repeat</keyword>
<dbReference type="AlphaFoldDB" id="A0A814BZT5"/>
<evidence type="ECO:0000313" key="5">
    <source>
        <dbReference type="EMBL" id="CAF1295299.1"/>
    </source>
</evidence>
<dbReference type="GO" id="GO:0008270">
    <property type="term" value="F:zinc ion binding"/>
    <property type="evidence" value="ECO:0007669"/>
    <property type="project" value="UniProtKB-KW"/>
</dbReference>
<dbReference type="InterPro" id="IPR050952">
    <property type="entry name" value="TRIM-NHL_E3_ligases"/>
</dbReference>
<dbReference type="InterPro" id="IPR011042">
    <property type="entry name" value="6-blade_b-propeller_TolB-like"/>
</dbReference>
<evidence type="ECO:0000313" key="4">
    <source>
        <dbReference type="EMBL" id="CAF0936332.1"/>
    </source>
</evidence>
<organism evidence="4 6">
    <name type="scientific">Adineta ricciae</name>
    <name type="common">Rotifer</name>
    <dbReference type="NCBI Taxonomy" id="249248"/>
    <lineage>
        <taxon>Eukaryota</taxon>
        <taxon>Metazoa</taxon>
        <taxon>Spiralia</taxon>
        <taxon>Gnathifera</taxon>
        <taxon>Rotifera</taxon>
        <taxon>Eurotatoria</taxon>
        <taxon>Bdelloidea</taxon>
        <taxon>Adinetida</taxon>
        <taxon>Adinetidae</taxon>
        <taxon>Adineta</taxon>
    </lineage>
</organism>
<feature type="repeat" description="NHL" evidence="2">
    <location>
        <begin position="385"/>
        <end position="418"/>
    </location>
</feature>
<proteinExistence type="predicted"/>
<evidence type="ECO:0000313" key="6">
    <source>
        <dbReference type="Proteomes" id="UP000663828"/>
    </source>
</evidence>
<dbReference type="OrthoDB" id="10002396at2759"/>
<dbReference type="GO" id="GO:0000209">
    <property type="term" value="P:protein polyubiquitination"/>
    <property type="evidence" value="ECO:0007669"/>
    <property type="project" value="TreeGrafter"/>
</dbReference>
<gene>
    <name evidence="5" type="ORF">EDS130_LOCUS30307</name>
    <name evidence="4" type="ORF">XAT740_LOCUS9866</name>
</gene>
<dbReference type="EMBL" id="CAJNOR010000514">
    <property type="protein sequence ID" value="CAF0936332.1"/>
    <property type="molecule type" value="Genomic_DNA"/>
</dbReference>
<evidence type="ECO:0000256" key="2">
    <source>
        <dbReference type="PROSITE-ProRule" id="PRU00504"/>
    </source>
</evidence>
<evidence type="ECO:0000256" key="3">
    <source>
        <dbReference type="SAM" id="Coils"/>
    </source>
</evidence>
<dbReference type="PROSITE" id="PS51125">
    <property type="entry name" value="NHL"/>
    <property type="match status" value="2"/>
</dbReference>
<dbReference type="PANTHER" id="PTHR24104">
    <property type="entry name" value="E3 UBIQUITIN-PROTEIN LIGASE NHLRC1-RELATED"/>
    <property type="match status" value="1"/>
</dbReference>
<keyword evidence="3" id="KW-0175">Coiled coil</keyword>
<dbReference type="PANTHER" id="PTHR24104:SF25">
    <property type="entry name" value="PROTEIN LIN-41"/>
    <property type="match status" value="1"/>
</dbReference>
<reference evidence="4" key="1">
    <citation type="submission" date="2021-02" db="EMBL/GenBank/DDBJ databases">
        <authorList>
            <person name="Nowell W R."/>
        </authorList>
    </citation>
    <scope>NUCLEOTIDE SEQUENCE</scope>
</reference>
<dbReference type="Pfam" id="PF01436">
    <property type="entry name" value="NHL"/>
    <property type="match status" value="3"/>
</dbReference>
<dbReference type="Proteomes" id="UP000663828">
    <property type="component" value="Unassembled WGS sequence"/>
</dbReference>
<dbReference type="SUPFAM" id="SSF63829">
    <property type="entry name" value="Calcium-dependent phosphotriesterase"/>
    <property type="match status" value="1"/>
</dbReference>
<dbReference type="EMBL" id="CAJNOJ010000211">
    <property type="protein sequence ID" value="CAF1295299.1"/>
    <property type="molecule type" value="Genomic_DNA"/>
</dbReference>
<feature type="repeat" description="NHL" evidence="2">
    <location>
        <begin position="437"/>
        <end position="474"/>
    </location>
</feature>
<protein>
    <submittedName>
        <fullName evidence="4">Uncharacterized protein</fullName>
    </submittedName>
</protein>